<evidence type="ECO:0000313" key="3">
    <source>
        <dbReference type="Proteomes" id="UP001597368"/>
    </source>
</evidence>
<gene>
    <name evidence="2" type="ORF">ACFSKW_20245</name>
</gene>
<dbReference type="PANTHER" id="PTHR43708:SF8">
    <property type="entry name" value="OXIDOREDUCTASE"/>
    <property type="match status" value="1"/>
</dbReference>
<organism evidence="2 3">
    <name type="scientific">Nonomuraea mangrovi</name>
    <dbReference type="NCBI Taxonomy" id="2316207"/>
    <lineage>
        <taxon>Bacteria</taxon>
        <taxon>Bacillati</taxon>
        <taxon>Actinomycetota</taxon>
        <taxon>Actinomycetes</taxon>
        <taxon>Streptosporangiales</taxon>
        <taxon>Streptosporangiaceae</taxon>
        <taxon>Nonomuraea</taxon>
    </lineage>
</organism>
<accession>A0ABW4SVY3</accession>
<dbReference type="Gene3D" id="3.40.50.720">
    <property type="entry name" value="NAD(P)-binding Rossmann-like Domain"/>
    <property type="match status" value="1"/>
</dbReference>
<evidence type="ECO:0000259" key="1">
    <source>
        <dbReference type="Pfam" id="PF01408"/>
    </source>
</evidence>
<dbReference type="SUPFAM" id="SSF51735">
    <property type="entry name" value="NAD(P)-binding Rossmann-fold domains"/>
    <property type="match status" value="1"/>
</dbReference>
<dbReference type="InterPro" id="IPR051317">
    <property type="entry name" value="Gfo/Idh/MocA_oxidoreduct"/>
</dbReference>
<dbReference type="PANTHER" id="PTHR43708">
    <property type="entry name" value="CONSERVED EXPRESSED OXIDOREDUCTASE (EUROFUNG)"/>
    <property type="match status" value="1"/>
</dbReference>
<comment type="caution">
    <text evidence="2">The sequence shown here is derived from an EMBL/GenBank/DDBJ whole genome shotgun (WGS) entry which is preliminary data.</text>
</comment>
<name>A0ABW4SVY3_9ACTN</name>
<dbReference type="InterPro" id="IPR000683">
    <property type="entry name" value="Gfo/Idh/MocA-like_OxRdtase_N"/>
</dbReference>
<proteinExistence type="predicted"/>
<sequence length="277" mass="28736">MRLGLIGIDNTHADHAVRHLNKEHALGPARVVAVQGGTGEQAERLGVTTHVRHPEELIGLVDAAIVMDRDGSLHRRHAEPLLKAGIPVFVDKPLATTVADAEAVIAAAAAGGVPVTSYSALRWHPAVSAPAELGEVRAVVATGPVQRDSPFGGIGFYGVHAVEVALHLLPVPAAAPSVQVLPGVVLVTVAAGDAHAVVTLVERDAHTAVPFHLQVAGTKAVAAERLALGPDYTLPSLRRFADMVRTGEWPLSAEELLAPVRVLEAVSAAVRNASISA</sequence>
<dbReference type="EMBL" id="JBHUFV010000033">
    <property type="protein sequence ID" value="MFD1933797.1"/>
    <property type="molecule type" value="Genomic_DNA"/>
</dbReference>
<evidence type="ECO:0000313" key="2">
    <source>
        <dbReference type="EMBL" id="MFD1933797.1"/>
    </source>
</evidence>
<dbReference type="Proteomes" id="UP001597368">
    <property type="component" value="Unassembled WGS sequence"/>
</dbReference>
<reference evidence="3" key="1">
    <citation type="journal article" date="2019" name="Int. J. Syst. Evol. Microbiol.">
        <title>The Global Catalogue of Microorganisms (GCM) 10K type strain sequencing project: providing services to taxonomists for standard genome sequencing and annotation.</title>
        <authorList>
            <consortium name="The Broad Institute Genomics Platform"/>
            <consortium name="The Broad Institute Genome Sequencing Center for Infectious Disease"/>
            <person name="Wu L."/>
            <person name="Ma J."/>
        </authorList>
    </citation>
    <scope>NUCLEOTIDE SEQUENCE [LARGE SCALE GENOMIC DNA]</scope>
    <source>
        <strain evidence="3">ICMP 6774ER</strain>
    </source>
</reference>
<dbReference type="InterPro" id="IPR036291">
    <property type="entry name" value="NAD(P)-bd_dom_sf"/>
</dbReference>
<protein>
    <submittedName>
        <fullName evidence="2">Gfo/Idh/MocA family oxidoreductase</fullName>
    </submittedName>
</protein>
<dbReference type="RefSeq" id="WP_379573836.1">
    <property type="nucleotide sequence ID" value="NZ_JBHUFV010000033.1"/>
</dbReference>
<dbReference type="Pfam" id="PF01408">
    <property type="entry name" value="GFO_IDH_MocA"/>
    <property type="match status" value="1"/>
</dbReference>
<feature type="domain" description="Gfo/Idh/MocA-like oxidoreductase N-terminal" evidence="1">
    <location>
        <begin position="2"/>
        <end position="116"/>
    </location>
</feature>
<keyword evidence="3" id="KW-1185">Reference proteome</keyword>